<gene>
    <name evidence="1" type="ORF">GCM10009097_07100</name>
</gene>
<evidence type="ECO:0000313" key="2">
    <source>
        <dbReference type="Proteomes" id="UP001501706"/>
    </source>
</evidence>
<organism evidence="1 2">
    <name type="scientific">Pigmentiphaga daeguensis</name>
    <dbReference type="NCBI Taxonomy" id="414049"/>
    <lineage>
        <taxon>Bacteria</taxon>
        <taxon>Pseudomonadati</taxon>
        <taxon>Pseudomonadota</taxon>
        <taxon>Betaproteobacteria</taxon>
        <taxon>Burkholderiales</taxon>
        <taxon>Alcaligenaceae</taxon>
        <taxon>Pigmentiphaga</taxon>
    </lineage>
</organism>
<dbReference type="Proteomes" id="UP001501706">
    <property type="component" value="Unassembled WGS sequence"/>
</dbReference>
<name>A0ABN1BAP7_9BURK</name>
<keyword evidence="2" id="KW-1185">Reference proteome</keyword>
<reference evidence="1 2" key="1">
    <citation type="journal article" date="2019" name="Int. J. Syst. Evol. Microbiol.">
        <title>The Global Catalogue of Microorganisms (GCM) 10K type strain sequencing project: providing services to taxonomists for standard genome sequencing and annotation.</title>
        <authorList>
            <consortium name="The Broad Institute Genomics Platform"/>
            <consortium name="The Broad Institute Genome Sequencing Center for Infectious Disease"/>
            <person name="Wu L."/>
            <person name="Ma J."/>
        </authorList>
    </citation>
    <scope>NUCLEOTIDE SEQUENCE [LARGE SCALE GENOMIC DNA]</scope>
    <source>
        <strain evidence="1 2">JCM 14330</strain>
    </source>
</reference>
<dbReference type="EMBL" id="BAAAEN010000002">
    <property type="protein sequence ID" value="GAA0493794.1"/>
    <property type="molecule type" value="Genomic_DNA"/>
</dbReference>
<evidence type="ECO:0000313" key="1">
    <source>
        <dbReference type="EMBL" id="GAA0493794.1"/>
    </source>
</evidence>
<proteinExistence type="predicted"/>
<protein>
    <submittedName>
        <fullName evidence="1">Uncharacterized protein</fullName>
    </submittedName>
</protein>
<comment type="caution">
    <text evidence="1">The sequence shown here is derived from an EMBL/GenBank/DDBJ whole genome shotgun (WGS) entry which is preliminary data.</text>
</comment>
<accession>A0ABN1BAP7</accession>
<sequence length="200" mass="21610">MHYYAKIDGTGAIVGIQSSGAPIQGLDETWVPVDATVTAHTHYVRNGRVRRYKPGQAERRRAPPRAGFDWDATTFAWRDLRPLAQARADKLREINAAFEQAAAALTAGYPRTETLTWGIQQSEALAWLADSAAPTPYLDGLAAARGLPAAEMRTRTAAKVRAFMAASQELVGRRQALEAAVRAAETAAAVERVAWSSPPA</sequence>